<dbReference type="PANTHER" id="PTHR12151">
    <property type="entry name" value="ELECTRON TRANSPORT PROTIN SCO1/SENC FAMILY MEMBER"/>
    <property type="match status" value="1"/>
</dbReference>
<evidence type="ECO:0000313" key="7">
    <source>
        <dbReference type="EMBL" id="BAU76682.1"/>
    </source>
</evidence>
<dbReference type="KEGG" id="pfuw:KF707C_49940"/>
<keyword evidence="3" id="KW-0479">Metal-binding</keyword>
<feature type="signal peptide" evidence="5">
    <location>
        <begin position="1"/>
        <end position="24"/>
    </location>
</feature>
<evidence type="ECO:0000313" key="8">
    <source>
        <dbReference type="Proteomes" id="UP000218554"/>
    </source>
</evidence>
<evidence type="ECO:0000256" key="5">
    <source>
        <dbReference type="SAM" id="SignalP"/>
    </source>
</evidence>
<dbReference type="AlphaFoldDB" id="A0AAD1C4A1"/>
<proteinExistence type="inferred from homology"/>
<feature type="binding site" evidence="3">
    <location>
        <position position="87"/>
    </location>
    <ligand>
        <name>Cu cation</name>
        <dbReference type="ChEBI" id="CHEBI:23378"/>
    </ligand>
</feature>
<feature type="domain" description="Thioredoxin" evidence="6">
    <location>
        <begin position="43"/>
        <end position="201"/>
    </location>
</feature>
<name>A0AAD1C4A1_METFU</name>
<evidence type="ECO:0000256" key="3">
    <source>
        <dbReference type="PIRSR" id="PIRSR603782-1"/>
    </source>
</evidence>
<dbReference type="CDD" id="cd02968">
    <property type="entry name" value="SCO"/>
    <property type="match status" value="2"/>
</dbReference>
<evidence type="ECO:0000259" key="6">
    <source>
        <dbReference type="PROSITE" id="PS51352"/>
    </source>
</evidence>
<dbReference type="Proteomes" id="UP000218554">
    <property type="component" value="Chromosome"/>
</dbReference>
<dbReference type="EMBL" id="AP014862">
    <property type="protein sequence ID" value="BAU76682.1"/>
    <property type="molecule type" value="Genomic_DNA"/>
</dbReference>
<keyword evidence="2 3" id="KW-0186">Copper</keyword>
<accession>A0AAD1C4A1</accession>
<reference evidence="8" key="1">
    <citation type="submission" date="2015-05" db="EMBL/GenBank/DDBJ databases">
        <title>Draft genome sequencing of a biphenyl-degrading bacterium, Pseudomonas balearica KF707 (=NBRC110670).</title>
        <authorList>
            <person name="Kimura N."/>
            <person name="Hirose J."/>
            <person name="Watanabe T."/>
            <person name="Suenaga H."/>
            <person name="Fujihara H."/>
            <person name="Noguchi M."/>
            <person name="Hashimoto M."/>
            <person name="Shimodaira J."/>
            <person name="Tsuchikane K."/>
            <person name="Hosoyama A."/>
            <person name="Yamazoe A."/>
            <person name="Fujita N."/>
            <person name="Furukawa K."/>
        </authorList>
    </citation>
    <scope>NUCLEOTIDE SEQUENCE [LARGE SCALE GENOMIC DNA]</scope>
    <source>
        <strain evidence="8">DSM 10086 / NBRC 110670 / KF707</strain>
    </source>
</reference>
<feature type="chain" id="PRO_5042008946" evidence="5">
    <location>
        <begin position="25"/>
        <end position="386"/>
    </location>
</feature>
<feature type="binding site" evidence="3">
    <location>
        <position position="83"/>
    </location>
    <ligand>
        <name>Cu cation</name>
        <dbReference type="ChEBI" id="CHEBI:23378"/>
    </ligand>
</feature>
<dbReference type="InterPro" id="IPR036249">
    <property type="entry name" value="Thioredoxin-like_sf"/>
</dbReference>
<protein>
    <submittedName>
        <fullName evidence="7">Cytochrome oxidase biogenesis protein Sco1/SenC/PrrC</fullName>
    </submittedName>
</protein>
<evidence type="ECO:0000256" key="1">
    <source>
        <dbReference type="ARBA" id="ARBA00010996"/>
    </source>
</evidence>
<evidence type="ECO:0000256" key="4">
    <source>
        <dbReference type="PIRSR" id="PIRSR603782-2"/>
    </source>
</evidence>
<dbReference type="Pfam" id="PF02630">
    <property type="entry name" value="SCO1-SenC"/>
    <property type="match status" value="2"/>
</dbReference>
<dbReference type="GO" id="GO:0046872">
    <property type="term" value="F:metal ion binding"/>
    <property type="evidence" value="ECO:0007669"/>
    <property type="project" value="UniProtKB-KW"/>
</dbReference>
<dbReference type="Gene3D" id="3.40.30.10">
    <property type="entry name" value="Glutaredoxin"/>
    <property type="match status" value="2"/>
</dbReference>
<dbReference type="PROSITE" id="PS51352">
    <property type="entry name" value="THIOREDOXIN_2"/>
    <property type="match status" value="1"/>
</dbReference>
<sequence length="386" mass="42193">MDSLTSVFRVALLSLGLLAGAAAAHSPEEHAALVAANPGAHAPETRVTLADVPLVDQEGRPVNLSRELAGDRISVVGFVYTQCTTVCPVISAILQKLQKQLGERAGREVQLVSLSIDPQRDTPERLKEYADRFSGGEGWRWVTGSQEAITETLKGFGTFTPNFEEHPPLIMVGDGRTGQWTRFYGFTDPAVLLARVDELRAAREALAAQPTARALAGGGTRDAQSYFTDTLLKDQNGRELRFYSDVLKGRRVMLNVIFTHCDDACPLITRKLKAVREAMDEDLAREVYFISLTSDAERDTPEVLKAFATRHGVDSPNWIFLTGARADMDLVLARLGQLGETPEGHSTLLIAGDVPNKRWSKIRPDAPVEAIAQRLQLMGLPPVAGR</sequence>
<feature type="disulfide bond" description="Redox-active" evidence="4">
    <location>
        <begin position="83"/>
        <end position="87"/>
    </location>
</feature>
<dbReference type="PANTHER" id="PTHR12151:SF25">
    <property type="entry name" value="LINALOOL DEHYDRATASE_ISOMERASE DOMAIN-CONTAINING PROTEIN"/>
    <property type="match status" value="1"/>
</dbReference>
<dbReference type="SUPFAM" id="SSF52833">
    <property type="entry name" value="Thioredoxin-like"/>
    <property type="match status" value="2"/>
</dbReference>
<evidence type="ECO:0000256" key="2">
    <source>
        <dbReference type="ARBA" id="ARBA00023008"/>
    </source>
</evidence>
<dbReference type="InterPro" id="IPR003782">
    <property type="entry name" value="SCO1/SenC"/>
</dbReference>
<reference evidence="7 8" key="2">
    <citation type="journal article" date="2017" name="Int. J. Syst. Evol. Microbiol.">
        <title>Pseudomonas furukawaii sp. nov., a polychlorinated biphenyl-degrading bacterium isolated from biphenyl-contaminated soil in Japan.</title>
        <authorList>
            <person name="Kimura N."/>
            <person name="Watanabe T."/>
            <person name="Suenaga H."/>
            <person name="Fujihara H."/>
            <person name="Futagami T."/>
            <person name="Goto M."/>
            <person name="Hanada S."/>
            <person name="Hirose J."/>
        </authorList>
    </citation>
    <scope>NUCLEOTIDE SEQUENCE [LARGE SCALE GENOMIC DNA]</scope>
    <source>
        <strain evidence="8">DSM 10086 / NBRC 110670 / KF707</strain>
    </source>
</reference>
<comment type="similarity">
    <text evidence="1">Belongs to the SCO1/2 family.</text>
</comment>
<organism evidence="7 8">
    <name type="scientific">Metapseudomonas furukawaii</name>
    <name type="common">Pseudomonas furukawaii</name>
    <dbReference type="NCBI Taxonomy" id="1149133"/>
    <lineage>
        <taxon>Bacteria</taxon>
        <taxon>Pseudomonadati</taxon>
        <taxon>Pseudomonadota</taxon>
        <taxon>Gammaproteobacteria</taxon>
        <taxon>Pseudomonadales</taxon>
        <taxon>Pseudomonadaceae</taxon>
        <taxon>Metapseudomonas</taxon>
    </lineage>
</organism>
<dbReference type="InterPro" id="IPR013766">
    <property type="entry name" value="Thioredoxin_domain"/>
</dbReference>
<keyword evidence="8" id="KW-1185">Reference proteome</keyword>
<gene>
    <name evidence="7" type="ORF">KF707C_49940</name>
</gene>
<keyword evidence="5" id="KW-0732">Signal</keyword>
<keyword evidence="4" id="KW-1015">Disulfide bond</keyword>